<evidence type="ECO:0000313" key="4">
    <source>
        <dbReference type="Proteomes" id="UP000193648"/>
    </source>
</evidence>
<accession>A0A1Y2GUI6</accession>
<feature type="compositionally biased region" description="Pro residues" evidence="1">
    <location>
        <begin position="143"/>
        <end position="154"/>
    </location>
</feature>
<feature type="compositionally biased region" description="Low complexity" evidence="1">
    <location>
        <begin position="320"/>
        <end position="352"/>
    </location>
</feature>
<evidence type="ECO:0000256" key="1">
    <source>
        <dbReference type="SAM" id="MobiDB-lite"/>
    </source>
</evidence>
<keyword evidence="4" id="KW-1185">Reference proteome</keyword>
<protein>
    <submittedName>
        <fullName evidence="3">Uncharacterized protein</fullName>
    </submittedName>
</protein>
<feature type="compositionally biased region" description="Polar residues" evidence="1">
    <location>
        <begin position="162"/>
        <end position="173"/>
    </location>
</feature>
<name>A0A1Y2GUI6_9FUNG</name>
<feature type="compositionally biased region" description="Basic residues" evidence="1">
    <location>
        <begin position="9"/>
        <end position="21"/>
    </location>
</feature>
<sequence length="404" mass="44540">MSSATTHGLTRRRGSHIRHPSQTHLEPDSELLPHQPQQQRQQQHQELDLGTEPSCCNKLFLLIAIVTFVTFLTSSAPTIFSAQQPQEPSSRPQQTQSSRKGLVAVIHPQDKRVGVVTKVDSQSAALFPTTHLGNNNDKFNPDDPLPIHPTPPLSFSPSSSSQTKATESWQAQRQEQDHAQMVYSPVQGLTIMPLVLQLAKKGFDVKLWLIKKAYRSVAFVVAKPVRITVDIVETPFTVTRDIWNAFLPLYSFFTIAALIGIVIGGIAVWIAHALISAVGADQDPQTQIIHIRSKGPPRLGSLDQELTYRSKRPSRPKLHTSPSSSFSSATESTILSSTAPSPQPQASSNLSPVPDKLHSTRHRSKSKPARSGWTHITNSSKARAILTDNDDDDDDDEDATWDHV</sequence>
<comment type="caution">
    <text evidence="3">The sequence shown here is derived from an EMBL/GenBank/DDBJ whole genome shotgun (WGS) entry which is preliminary data.</text>
</comment>
<gene>
    <name evidence="3" type="ORF">BCR41DRAFT_420439</name>
</gene>
<keyword evidence="2" id="KW-1133">Transmembrane helix</keyword>
<feature type="region of interest" description="Disordered" evidence="1">
    <location>
        <begin position="1"/>
        <end position="47"/>
    </location>
</feature>
<feature type="transmembrane region" description="Helical" evidence="2">
    <location>
        <begin position="59"/>
        <end position="82"/>
    </location>
</feature>
<feature type="compositionally biased region" description="Low complexity" evidence="1">
    <location>
        <begin position="33"/>
        <end position="44"/>
    </location>
</feature>
<feature type="transmembrane region" description="Helical" evidence="2">
    <location>
        <begin position="249"/>
        <end position="275"/>
    </location>
</feature>
<dbReference type="Proteomes" id="UP000193648">
    <property type="component" value="Unassembled WGS sequence"/>
</dbReference>
<dbReference type="InParanoid" id="A0A1Y2GUI6"/>
<evidence type="ECO:0000256" key="2">
    <source>
        <dbReference type="SAM" id="Phobius"/>
    </source>
</evidence>
<dbReference type="RefSeq" id="XP_021883723.1">
    <property type="nucleotide sequence ID" value="XM_022029899.1"/>
</dbReference>
<keyword evidence="2" id="KW-0472">Membrane</keyword>
<dbReference type="GeneID" id="33571742"/>
<evidence type="ECO:0000313" key="3">
    <source>
        <dbReference type="EMBL" id="ORZ23909.1"/>
    </source>
</evidence>
<feature type="region of interest" description="Disordered" evidence="1">
    <location>
        <begin position="127"/>
        <end position="174"/>
    </location>
</feature>
<feature type="region of interest" description="Disordered" evidence="1">
    <location>
        <begin position="310"/>
        <end position="404"/>
    </location>
</feature>
<dbReference type="OrthoDB" id="2444429at2759"/>
<feature type="region of interest" description="Disordered" evidence="1">
    <location>
        <begin position="81"/>
        <end position="101"/>
    </location>
</feature>
<feature type="compositionally biased region" description="Acidic residues" evidence="1">
    <location>
        <begin position="388"/>
        <end position="404"/>
    </location>
</feature>
<reference evidence="3 4" key="1">
    <citation type="submission" date="2016-07" db="EMBL/GenBank/DDBJ databases">
        <title>Pervasive Adenine N6-methylation of Active Genes in Fungi.</title>
        <authorList>
            <consortium name="DOE Joint Genome Institute"/>
            <person name="Mondo S.J."/>
            <person name="Dannebaum R.O."/>
            <person name="Kuo R.C."/>
            <person name="Labutti K."/>
            <person name="Haridas S."/>
            <person name="Kuo A."/>
            <person name="Salamov A."/>
            <person name="Ahrendt S.R."/>
            <person name="Lipzen A."/>
            <person name="Sullivan W."/>
            <person name="Andreopoulos W.B."/>
            <person name="Clum A."/>
            <person name="Lindquist E."/>
            <person name="Daum C."/>
            <person name="Ramamoorthy G.K."/>
            <person name="Gryganskyi A."/>
            <person name="Culley D."/>
            <person name="Magnuson J.K."/>
            <person name="James T.Y."/>
            <person name="O'Malley M.A."/>
            <person name="Stajich J.E."/>
            <person name="Spatafora J.W."/>
            <person name="Visel A."/>
            <person name="Grigoriev I.V."/>
        </authorList>
    </citation>
    <scope>NUCLEOTIDE SEQUENCE [LARGE SCALE GENOMIC DNA]</scope>
    <source>
        <strain evidence="3 4">NRRL 3116</strain>
    </source>
</reference>
<dbReference type="AlphaFoldDB" id="A0A1Y2GUI6"/>
<proteinExistence type="predicted"/>
<feature type="compositionally biased region" description="Basic residues" evidence="1">
    <location>
        <begin position="359"/>
        <end position="368"/>
    </location>
</feature>
<feature type="compositionally biased region" description="Low complexity" evidence="1">
    <location>
        <begin position="81"/>
        <end position="98"/>
    </location>
</feature>
<dbReference type="EMBL" id="MCFF01000009">
    <property type="protein sequence ID" value="ORZ23909.1"/>
    <property type="molecule type" value="Genomic_DNA"/>
</dbReference>
<keyword evidence="2" id="KW-0812">Transmembrane</keyword>
<organism evidence="3 4">
    <name type="scientific">Lobosporangium transversale</name>
    <dbReference type="NCBI Taxonomy" id="64571"/>
    <lineage>
        <taxon>Eukaryota</taxon>
        <taxon>Fungi</taxon>
        <taxon>Fungi incertae sedis</taxon>
        <taxon>Mucoromycota</taxon>
        <taxon>Mortierellomycotina</taxon>
        <taxon>Mortierellomycetes</taxon>
        <taxon>Mortierellales</taxon>
        <taxon>Mortierellaceae</taxon>
        <taxon>Lobosporangium</taxon>
    </lineage>
</organism>